<evidence type="ECO:0000256" key="2">
    <source>
        <dbReference type="SAM" id="Phobius"/>
    </source>
</evidence>
<feature type="transmembrane region" description="Helical" evidence="2">
    <location>
        <begin position="57"/>
        <end position="78"/>
    </location>
</feature>
<feature type="compositionally biased region" description="Basic and acidic residues" evidence="1">
    <location>
        <begin position="12"/>
        <end position="30"/>
    </location>
</feature>
<dbReference type="OrthoDB" id="1904339at2759"/>
<sequence>MKLARKWRRSNRREPVDGEGGDRFSLPTRDDFEPLDTREQLELVCSFERQHARNSRLWRGIFSTLLLLYAGFLTYSIIQHFRHPWELRFHAYFMEDMSAWVVTCADFSAILACLLTVRGLQDRSSPLHWLWYSCFVGVLLAIFWLYHIYRLPQFRWDIAWLPLGPLSGALACLYLVHLLEESWEEIRKLRGSMYSYKAN</sequence>
<keyword evidence="2" id="KW-0812">Transmembrane</keyword>
<name>A0A7I8LGH5_SPIIN</name>
<keyword evidence="2" id="KW-1133">Transmembrane helix</keyword>
<keyword evidence="2" id="KW-0472">Membrane</keyword>
<evidence type="ECO:0000313" key="3">
    <source>
        <dbReference type="EMBL" id="CAA7408766.1"/>
    </source>
</evidence>
<accession>A0A7I8LGH5</accession>
<organism evidence="3 4">
    <name type="scientific">Spirodela intermedia</name>
    <name type="common">Intermediate duckweed</name>
    <dbReference type="NCBI Taxonomy" id="51605"/>
    <lineage>
        <taxon>Eukaryota</taxon>
        <taxon>Viridiplantae</taxon>
        <taxon>Streptophyta</taxon>
        <taxon>Embryophyta</taxon>
        <taxon>Tracheophyta</taxon>
        <taxon>Spermatophyta</taxon>
        <taxon>Magnoliopsida</taxon>
        <taxon>Liliopsida</taxon>
        <taxon>Araceae</taxon>
        <taxon>Lemnoideae</taxon>
        <taxon>Spirodela</taxon>
    </lineage>
</organism>
<evidence type="ECO:0000256" key="1">
    <source>
        <dbReference type="SAM" id="MobiDB-lite"/>
    </source>
</evidence>
<protein>
    <submittedName>
        <fullName evidence="3">Uncharacterized protein</fullName>
    </submittedName>
</protein>
<gene>
    <name evidence="3" type="ORF">SI8410_15019444</name>
</gene>
<dbReference type="PANTHER" id="PTHR36784:SF1">
    <property type="entry name" value="HISTONE-LYSINE N-METHYLTRANSFERASE"/>
    <property type="match status" value="1"/>
</dbReference>
<proteinExistence type="predicted"/>
<reference evidence="3" key="1">
    <citation type="submission" date="2020-02" db="EMBL/GenBank/DDBJ databases">
        <authorList>
            <person name="Scholz U."/>
            <person name="Mascher M."/>
            <person name="Fiebig A."/>
        </authorList>
    </citation>
    <scope>NUCLEOTIDE SEQUENCE</scope>
</reference>
<feature type="transmembrane region" description="Helical" evidence="2">
    <location>
        <begin position="98"/>
        <end position="117"/>
    </location>
</feature>
<evidence type="ECO:0000313" key="4">
    <source>
        <dbReference type="Proteomes" id="UP000663760"/>
    </source>
</evidence>
<dbReference type="PANTHER" id="PTHR36784">
    <property type="entry name" value="HISTONE-LYSINE N-METHYLTRANSFERASE"/>
    <property type="match status" value="1"/>
</dbReference>
<feature type="region of interest" description="Disordered" evidence="1">
    <location>
        <begin position="1"/>
        <end position="30"/>
    </location>
</feature>
<feature type="transmembrane region" description="Helical" evidence="2">
    <location>
        <begin position="158"/>
        <end position="179"/>
    </location>
</feature>
<keyword evidence="4" id="KW-1185">Reference proteome</keyword>
<feature type="transmembrane region" description="Helical" evidence="2">
    <location>
        <begin position="129"/>
        <end position="146"/>
    </location>
</feature>
<dbReference type="EMBL" id="LR746278">
    <property type="protein sequence ID" value="CAA7408766.1"/>
    <property type="molecule type" value="Genomic_DNA"/>
</dbReference>
<dbReference type="AlphaFoldDB" id="A0A7I8LGH5"/>
<feature type="compositionally biased region" description="Basic residues" evidence="1">
    <location>
        <begin position="1"/>
        <end position="11"/>
    </location>
</feature>
<dbReference type="Proteomes" id="UP000663760">
    <property type="component" value="Chromosome 15"/>
</dbReference>